<protein>
    <submittedName>
        <fullName evidence="2">Uncharacterized protein</fullName>
    </submittedName>
</protein>
<keyword evidence="1" id="KW-0472">Membrane</keyword>
<accession>A0A3M7RVZ1</accession>
<feature type="transmembrane region" description="Helical" evidence="1">
    <location>
        <begin position="59"/>
        <end position="77"/>
    </location>
</feature>
<reference evidence="2 3" key="1">
    <citation type="journal article" date="2018" name="Sci. Rep.">
        <title>Genomic signatures of local adaptation to the degree of environmental predictability in rotifers.</title>
        <authorList>
            <person name="Franch-Gras L."/>
            <person name="Hahn C."/>
            <person name="Garcia-Roger E.M."/>
            <person name="Carmona M.J."/>
            <person name="Serra M."/>
            <person name="Gomez A."/>
        </authorList>
    </citation>
    <scope>NUCLEOTIDE SEQUENCE [LARGE SCALE GENOMIC DNA]</scope>
    <source>
        <strain evidence="2">HYR1</strain>
    </source>
</reference>
<dbReference type="EMBL" id="REGN01002516">
    <property type="protein sequence ID" value="RNA27620.1"/>
    <property type="molecule type" value="Genomic_DNA"/>
</dbReference>
<dbReference type="AlphaFoldDB" id="A0A3M7RVZ1"/>
<keyword evidence="1" id="KW-0812">Transmembrane</keyword>
<evidence type="ECO:0000256" key="1">
    <source>
        <dbReference type="SAM" id="Phobius"/>
    </source>
</evidence>
<keyword evidence="1" id="KW-1133">Transmembrane helix</keyword>
<name>A0A3M7RVZ1_BRAPC</name>
<comment type="caution">
    <text evidence="2">The sequence shown here is derived from an EMBL/GenBank/DDBJ whole genome shotgun (WGS) entry which is preliminary data.</text>
</comment>
<keyword evidence="3" id="KW-1185">Reference proteome</keyword>
<proteinExistence type="predicted"/>
<sequence length="114" mass="13587">MTPFSVLREIDSEKRVQTKAYLPFGRSLSSILPVINVQQIYFNNHNFNSSKKQEFLFNYYLYFTIPILPALQITSLVKNEFLQIDLLNQLKELMNIEVLFPENNMYQMKYTCYV</sequence>
<dbReference type="Proteomes" id="UP000276133">
    <property type="component" value="Unassembled WGS sequence"/>
</dbReference>
<gene>
    <name evidence="2" type="ORF">BpHYR1_006142</name>
</gene>
<organism evidence="2 3">
    <name type="scientific">Brachionus plicatilis</name>
    <name type="common">Marine rotifer</name>
    <name type="synonym">Brachionus muelleri</name>
    <dbReference type="NCBI Taxonomy" id="10195"/>
    <lineage>
        <taxon>Eukaryota</taxon>
        <taxon>Metazoa</taxon>
        <taxon>Spiralia</taxon>
        <taxon>Gnathifera</taxon>
        <taxon>Rotifera</taxon>
        <taxon>Eurotatoria</taxon>
        <taxon>Monogononta</taxon>
        <taxon>Pseudotrocha</taxon>
        <taxon>Ploima</taxon>
        <taxon>Brachionidae</taxon>
        <taxon>Brachionus</taxon>
    </lineage>
</organism>
<evidence type="ECO:0000313" key="3">
    <source>
        <dbReference type="Proteomes" id="UP000276133"/>
    </source>
</evidence>
<evidence type="ECO:0000313" key="2">
    <source>
        <dbReference type="EMBL" id="RNA27620.1"/>
    </source>
</evidence>